<evidence type="ECO:0008006" key="4">
    <source>
        <dbReference type="Google" id="ProtNLM"/>
    </source>
</evidence>
<comment type="caution">
    <text evidence="2">The sequence shown here is derived from an EMBL/GenBank/DDBJ whole genome shotgun (WGS) entry which is preliminary data.</text>
</comment>
<dbReference type="Proteomes" id="UP000309747">
    <property type="component" value="Unassembled WGS sequence"/>
</dbReference>
<dbReference type="OrthoDB" id="7847071at2"/>
<feature type="transmembrane region" description="Helical" evidence="1">
    <location>
        <begin position="163"/>
        <end position="185"/>
    </location>
</feature>
<dbReference type="AlphaFoldDB" id="A0A4U0R970"/>
<protein>
    <recommendedName>
        <fullName evidence="4">Component of SufBCD complex</fullName>
    </recommendedName>
</protein>
<proteinExistence type="predicted"/>
<evidence type="ECO:0000313" key="3">
    <source>
        <dbReference type="Proteomes" id="UP000309747"/>
    </source>
</evidence>
<organism evidence="2 3">
    <name type="scientific">Paracoccus gahaiensis</name>
    <dbReference type="NCBI Taxonomy" id="1706839"/>
    <lineage>
        <taxon>Bacteria</taxon>
        <taxon>Pseudomonadati</taxon>
        <taxon>Pseudomonadota</taxon>
        <taxon>Alphaproteobacteria</taxon>
        <taxon>Rhodobacterales</taxon>
        <taxon>Paracoccaceae</taxon>
        <taxon>Paracoccus</taxon>
    </lineage>
</organism>
<sequence length="190" mass="20920">MPQFDSLIGLLDSRSFTTIWYWLALIGMWSAAGRTVLGVPSEVLARARSAQDGGAGQGPAVITLLDWLSLVLPRWRLRPQEGAVFLGVTSFLMTSLIVLGFGFWLEMAQALVLLLGPFWVLFWMRVRLARRLLPLIAAAQDGTTPLAEAALSVAKSMTWHRRWVTVLSMISVALAALWGALWSVLQPVGF</sequence>
<accession>A0A4U0R970</accession>
<evidence type="ECO:0000313" key="2">
    <source>
        <dbReference type="EMBL" id="TJZ91595.1"/>
    </source>
</evidence>
<keyword evidence="1" id="KW-1133">Transmembrane helix</keyword>
<evidence type="ECO:0000256" key="1">
    <source>
        <dbReference type="SAM" id="Phobius"/>
    </source>
</evidence>
<keyword evidence="1" id="KW-0812">Transmembrane</keyword>
<name>A0A4U0R970_9RHOB</name>
<feature type="transmembrane region" description="Helical" evidence="1">
    <location>
        <begin position="83"/>
        <end position="104"/>
    </location>
</feature>
<dbReference type="RefSeq" id="WP_136886131.1">
    <property type="nucleotide sequence ID" value="NZ_SUNI01000009.1"/>
</dbReference>
<keyword evidence="1" id="KW-0472">Membrane</keyword>
<feature type="transmembrane region" description="Helical" evidence="1">
    <location>
        <begin position="110"/>
        <end position="126"/>
    </location>
</feature>
<gene>
    <name evidence="2" type="ORF">FA743_10890</name>
</gene>
<dbReference type="EMBL" id="SUNI01000009">
    <property type="protein sequence ID" value="TJZ91595.1"/>
    <property type="molecule type" value="Genomic_DNA"/>
</dbReference>
<reference evidence="2 3" key="1">
    <citation type="submission" date="2019-04" db="EMBL/GenBank/DDBJ databases">
        <authorList>
            <person name="Li J."/>
        </authorList>
    </citation>
    <scope>NUCLEOTIDE SEQUENCE [LARGE SCALE GENOMIC DNA]</scope>
    <source>
        <strain evidence="2 3">KCTC 42687</strain>
    </source>
</reference>
<feature type="transmembrane region" description="Helical" evidence="1">
    <location>
        <begin position="20"/>
        <end position="39"/>
    </location>
</feature>
<keyword evidence="3" id="KW-1185">Reference proteome</keyword>